<accession>A0ABT3J5J0</accession>
<evidence type="ECO:0000313" key="1">
    <source>
        <dbReference type="EMBL" id="MCW3782939.1"/>
    </source>
</evidence>
<sequence>MTEHLRRPSQPRRASLTGAHGENVIDRAAISIVRAGSNSVWTGFQSIPDALRFKAENGLDHSWRVSDKRGSGPEVCLDHDRPEPVADTMLLIGSMIRDHAMPLVAHLGRAFPAGAAPFPGHDLTAFAATLLFEQGLAASRDPGRWTAVKGRIWSPDGARTRRGGAWLRSDDGHILDLAATGDPSGLAFGHAESEPMQHYIETGLLHSGADSPMVRIWRAEIAGPEDGETIDTVGLRLQRLRDRIDHLLSSCDAFPSRQGPDTPGV</sequence>
<protein>
    <submittedName>
        <fullName evidence="1">Uncharacterized protein</fullName>
    </submittedName>
</protein>
<reference evidence="1 2" key="1">
    <citation type="submission" date="2022-10" db="EMBL/GenBank/DDBJ databases">
        <title>Defluviimonas sp. CAU 1641 isolated from mud.</title>
        <authorList>
            <person name="Kim W."/>
        </authorList>
    </citation>
    <scope>NUCLEOTIDE SEQUENCE [LARGE SCALE GENOMIC DNA]</scope>
    <source>
        <strain evidence="1 2">CAU 1641</strain>
    </source>
</reference>
<evidence type="ECO:0000313" key="2">
    <source>
        <dbReference type="Proteomes" id="UP001207582"/>
    </source>
</evidence>
<gene>
    <name evidence="1" type="ORF">OM960_15425</name>
</gene>
<proteinExistence type="predicted"/>
<dbReference type="RefSeq" id="WP_264772573.1">
    <property type="nucleotide sequence ID" value="NZ_JAPDOG010000014.1"/>
</dbReference>
<dbReference type="Proteomes" id="UP001207582">
    <property type="component" value="Unassembled WGS sequence"/>
</dbReference>
<dbReference type="EMBL" id="JAPDOG010000014">
    <property type="protein sequence ID" value="MCW3782939.1"/>
    <property type="molecule type" value="Genomic_DNA"/>
</dbReference>
<keyword evidence="2" id="KW-1185">Reference proteome</keyword>
<comment type="caution">
    <text evidence="1">The sequence shown here is derived from an EMBL/GenBank/DDBJ whole genome shotgun (WGS) entry which is preliminary data.</text>
</comment>
<name>A0ABT3J5J0_9RHOB</name>
<organism evidence="1 2">
    <name type="scientific">Defluviimonas salinarum</name>
    <dbReference type="NCBI Taxonomy" id="2992147"/>
    <lineage>
        <taxon>Bacteria</taxon>
        <taxon>Pseudomonadati</taxon>
        <taxon>Pseudomonadota</taxon>
        <taxon>Alphaproteobacteria</taxon>
        <taxon>Rhodobacterales</taxon>
        <taxon>Paracoccaceae</taxon>
        <taxon>Albidovulum</taxon>
    </lineage>
</organism>